<evidence type="ECO:0000313" key="2">
    <source>
        <dbReference type="Proteomes" id="UP001056120"/>
    </source>
</evidence>
<accession>A0ACB9JLA1</accession>
<sequence length="114" mass="12864">MVDPLLPSGSPLPRAKPVKSNAILPQYNIERIKNKGSLQPFTKFNYDHVDTDVIYRGESKPVRVYVPHDFKLLSDEDILAINAVLVVERKEAASQYSLTLGYASDTKILDYQDI</sequence>
<keyword evidence="2" id="KW-1185">Reference proteome</keyword>
<reference evidence="2" key="1">
    <citation type="journal article" date="2022" name="Mol. Ecol. Resour.">
        <title>The genomes of chicory, endive, great burdock and yacon provide insights into Asteraceae palaeo-polyploidization history and plant inulin production.</title>
        <authorList>
            <person name="Fan W."/>
            <person name="Wang S."/>
            <person name="Wang H."/>
            <person name="Wang A."/>
            <person name="Jiang F."/>
            <person name="Liu H."/>
            <person name="Zhao H."/>
            <person name="Xu D."/>
            <person name="Zhang Y."/>
        </authorList>
    </citation>
    <scope>NUCLEOTIDE SEQUENCE [LARGE SCALE GENOMIC DNA]</scope>
    <source>
        <strain evidence="2">cv. Yunnan</strain>
    </source>
</reference>
<organism evidence="1 2">
    <name type="scientific">Smallanthus sonchifolius</name>
    <dbReference type="NCBI Taxonomy" id="185202"/>
    <lineage>
        <taxon>Eukaryota</taxon>
        <taxon>Viridiplantae</taxon>
        <taxon>Streptophyta</taxon>
        <taxon>Embryophyta</taxon>
        <taxon>Tracheophyta</taxon>
        <taxon>Spermatophyta</taxon>
        <taxon>Magnoliopsida</taxon>
        <taxon>eudicotyledons</taxon>
        <taxon>Gunneridae</taxon>
        <taxon>Pentapetalae</taxon>
        <taxon>asterids</taxon>
        <taxon>campanulids</taxon>
        <taxon>Asterales</taxon>
        <taxon>Asteraceae</taxon>
        <taxon>Asteroideae</taxon>
        <taxon>Heliantheae alliance</taxon>
        <taxon>Millerieae</taxon>
        <taxon>Smallanthus</taxon>
    </lineage>
</organism>
<name>A0ACB9JLA1_9ASTR</name>
<evidence type="ECO:0000313" key="1">
    <source>
        <dbReference type="EMBL" id="KAI3820486.1"/>
    </source>
</evidence>
<comment type="caution">
    <text evidence="1">The sequence shown here is derived from an EMBL/GenBank/DDBJ whole genome shotgun (WGS) entry which is preliminary data.</text>
</comment>
<dbReference type="EMBL" id="CM042020">
    <property type="protein sequence ID" value="KAI3820486.1"/>
    <property type="molecule type" value="Genomic_DNA"/>
</dbReference>
<reference evidence="1 2" key="2">
    <citation type="journal article" date="2022" name="Mol. Ecol. Resour.">
        <title>The genomes of chicory, endive, great burdock and yacon provide insights into Asteraceae paleo-polyploidization history and plant inulin production.</title>
        <authorList>
            <person name="Fan W."/>
            <person name="Wang S."/>
            <person name="Wang H."/>
            <person name="Wang A."/>
            <person name="Jiang F."/>
            <person name="Liu H."/>
            <person name="Zhao H."/>
            <person name="Xu D."/>
            <person name="Zhang Y."/>
        </authorList>
    </citation>
    <scope>NUCLEOTIDE SEQUENCE [LARGE SCALE GENOMIC DNA]</scope>
    <source>
        <strain evidence="2">cv. Yunnan</strain>
        <tissue evidence="1">Leaves</tissue>
    </source>
</reference>
<protein>
    <submittedName>
        <fullName evidence="1">Uncharacterized protein</fullName>
    </submittedName>
</protein>
<gene>
    <name evidence="1" type="ORF">L1987_08034</name>
</gene>
<proteinExistence type="predicted"/>
<dbReference type="Proteomes" id="UP001056120">
    <property type="component" value="Linkage Group LG03"/>
</dbReference>